<dbReference type="OrthoDB" id="5076485at2759"/>
<evidence type="ECO:0000256" key="1">
    <source>
        <dbReference type="SAM" id="MobiDB-lite"/>
    </source>
</evidence>
<proteinExistence type="predicted"/>
<evidence type="ECO:0000256" key="2">
    <source>
        <dbReference type="SAM" id="Phobius"/>
    </source>
</evidence>
<name>A0A6A7BRV9_9PEZI</name>
<dbReference type="AlphaFoldDB" id="A0A6A7BRV9"/>
<keyword evidence="2" id="KW-0812">Transmembrane</keyword>
<reference evidence="3" key="1">
    <citation type="journal article" date="2020" name="Stud. Mycol.">
        <title>101 Dothideomycetes genomes: a test case for predicting lifestyles and emergence of pathogens.</title>
        <authorList>
            <person name="Haridas S."/>
            <person name="Albert R."/>
            <person name="Binder M."/>
            <person name="Bloem J."/>
            <person name="Labutti K."/>
            <person name="Salamov A."/>
            <person name="Andreopoulos B."/>
            <person name="Baker S."/>
            <person name="Barry K."/>
            <person name="Bills G."/>
            <person name="Bluhm B."/>
            <person name="Cannon C."/>
            <person name="Castanera R."/>
            <person name="Culley D."/>
            <person name="Daum C."/>
            <person name="Ezra D."/>
            <person name="Gonzalez J."/>
            <person name="Henrissat B."/>
            <person name="Kuo A."/>
            <person name="Liang C."/>
            <person name="Lipzen A."/>
            <person name="Lutzoni F."/>
            <person name="Magnuson J."/>
            <person name="Mondo S."/>
            <person name="Nolan M."/>
            <person name="Ohm R."/>
            <person name="Pangilinan J."/>
            <person name="Park H.-J."/>
            <person name="Ramirez L."/>
            <person name="Alfaro M."/>
            <person name="Sun H."/>
            <person name="Tritt A."/>
            <person name="Yoshinaga Y."/>
            <person name="Zwiers L.-H."/>
            <person name="Turgeon B."/>
            <person name="Goodwin S."/>
            <person name="Spatafora J."/>
            <person name="Crous P."/>
            <person name="Grigoriev I."/>
        </authorList>
    </citation>
    <scope>NUCLEOTIDE SEQUENCE</scope>
    <source>
        <strain evidence="3">CBS 480.64</strain>
    </source>
</reference>
<organism evidence="3 4">
    <name type="scientific">Piedraia hortae CBS 480.64</name>
    <dbReference type="NCBI Taxonomy" id="1314780"/>
    <lineage>
        <taxon>Eukaryota</taxon>
        <taxon>Fungi</taxon>
        <taxon>Dikarya</taxon>
        <taxon>Ascomycota</taxon>
        <taxon>Pezizomycotina</taxon>
        <taxon>Dothideomycetes</taxon>
        <taxon>Dothideomycetidae</taxon>
        <taxon>Capnodiales</taxon>
        <taxon>Piedraiaceae</taxon>
        <taxon>Piedraia</taxon>
    </lineage>
</organism>
<sequence length="244" mass="24432">MTLKIPKTVGPSADYYSIAVQDISKDNNPVTFSNKFHLDGADGNYTDYENKLGGAMFWDPNTLPCDSYDCARKCAMDNYPQDLNDKSAQGKMDACILKCPGVSMSDEVTNSQNGTDSSDAVVTITSGVVMTAIETTATTGGSTITEAVLGSNTLVLGGPAATISGEAVSLASGGVVVGKETAAFSGATESGAAATSGGSDGSAKESGAAAPSQSGKGDKKSDASKVVIAGGISLAAFVGALIVV</sequence>
<keyword evidence="2" id="KW-0472">Membrane</keyword>
<keyword evidence="4" id="KW-1185">Reference proteome</keyword>
<feature type="compositionally biased region" description="Low complexity" evidence="1">
    <location>
        <begin position="188"/>
        <end position="197"/>
    </location>
</feature>
<dbReference type="EMBL" id="MU006020">
    <property type="protein sequence ID" value="KAF2858026.1"/>
    <property type="molecule type" value="Genomic_DNA"/>
</dbReference>
<protein>
    <submittedName>
        <fullName evidence="3">Uncharacterized protein</fullName>
    </submittedName>
</protein>
<keyword evidence="2" id="KW-1133">Transmembrane helix</keyword>
<evidence type="ECO:0000313" key="3">
    <source>
        <dbReference type="EMBL" id="KAF2858026.1"/>
    </source>
</evidence>
<accession>A0A6A7BRV9</accession>
<feature type="transmembrane region" description="Helical" evidence="2">
    <location>
        <begin position="226"/>
        <end position="243"/>
    </location>
</feature>
<evidence type="ECO:0000313" key="4">
    <source>
        <dbReference type="Proteomes" id="UP000799421"/>
    </source>
</evidence>
<dbReference type="Proteomes" id="UP000799421">
    <property type="component" value="Unassembled WGS sequence"/>
</dbReference>
<gene>
    <name evidence="3" type="ORF">K470DRAFT_260242</name>
</gene>
<feature type="region of interest" description="Disordered" evidence="1">
    <location>
        <begin position="188"/>
        <end position="222"/>
    </location>
</feature>